<evidence type="ECO:0000313" key="1">
    <source>
        <dbReference type="EMBL" id="NJC27228.1"/>
    </source>
</evidence>
<comment type="caution">
    <text evidence="1">The sequence shown here is derived from an EMBL/GenBank/DDBJ whole genome shotgun (WGS) entry which is preliminary data.</text>
</comment>
<evidence type="ECO:0000313" key="2">
    <source>
        <dbReference type="Proteomes" id="UP000770785"/>
    </source>
</evidence>
<dbReference type="Gene3D" id="2.120.10.30">
    <property type="entry name" value="TolB, C-terminal domain"/>
    <property type="match status" value="1"/>
</dbReference>
<gene>
    <name evidence="1" type="ORF">GGR27_002741</name>
</gene>
<sequence>MIRSLFLYLLLHLLSFQFVTGQGTLLNDVGAGSITIENCRGINSPGADFAPAFYRDRLVYLTQPRRGVSLGSRQPDFELYAAPHKENQLTGQGELFTDALGSGEQGPVCFTQDDGVIYFTRTLAGGAENGAAGKASVGLFSAYDDGSDWAAIRPLPHNDPDFTNQHPTLTPDGRRLFFSSNRPGGFGGYDLYFADYRDGNWGAAINLGAEVNTDGNEAFPHVHLSGNLFFASDGHPGLGGYDLFRIDVGGRAWGELVSLPAPINSAADDITFVLNATATTAYLASNRPGGLGNDDIYRVTLRDGLSDLRASRASTKPITIYDAATSKRLNNARVTIAELSESGRLPATLATFALEESRARKMIVQQPLPPGHGAEEALYTGVLGQLSYEFRPDRRYHLTVTRPGYRGLAFYYRPGEDTSPGLLDLAMEPGDCQEIVGRVVNEKMGAVAGAKVIWRVPNEEPQPAGEATSDLGGYYTVCLQPGRAYTASATLGGITSDVLTLAENTFTGGSVPSQVLRGAFPSEGNTLYGNLMDAVLPLPDIEYPYLSANPIPERSPDLDVLVSFVRNFTGVRILLIVHADGPEAKSTLQRLTEERAVRLRNHLVVNGVPPDQIRTVAYGNRFRLNACTDCQATDYSANTRIEAKVIAWD</sequence>
<protein>
    <submittedName>
        <fullName evidence="1">Outer membrane protein OmpA-like peptidoglycan-associated protein</fullName>
    </submittedName>
</protein>
<dbReference type="Proteomes" id="UP000770785">
    <property type="component" value="Unassembled WGS sequence"/>
</dbReference>
<dbReference type="RefSeq" id="WP_168038117.1">
    <property type="nucleotide sequence ID" value="NZ_JAATJH010000004.1"/>
</dbReference>
<name>A0ABX0XEK7_9BACT</name>
<reference evidence="1 2" key="1">
    <citation type="submission" date="2020-03" db="EMBL/GenBank/DDBJ databases">
        <title>Genomic Encyclopedia of Type Strains, Phase IV (KMG-IV): sequencing the most valuable type-strain genomes for metagenomic binning, comparative biology and taxonomic classification.</title>
        <authorList>
            <person name="Goeker M."/>
        </authorList>
    </citation>
    <scope>NUCLEOTIDE SEQUENCE [LARGE SCALE GENOMIC DNA]</scope>
    <source>
        <strain evidence="1 2">DSM 105096</strain>
    </source>
</reference>
<dbReference type="Gene3D" id="3.30.1330.60">
    <property type="entry name" value="OmpA-like domain"/>
    <property type="match status" value="1"/>
</dbReference>
<dbReference type="InterPro" id="IPR011659">
    <property type="entry name" value="WD40"/>
</dbReference>
<dbReference type="Pfam" id="PF07676">
    <property type="entry name" value="PD40"/>
    <property type="match status" value="1"/>
</dbReference>
<dbReference type="SUPFAM" id="SSF82171">
    <property type="entry name" value="DPP6 N-terminal domain-like"/>
    <property type="match status" value="1"/>
</dbReference>
<dbReference type="SUPFAM" id="SSF103088">
    <property type="entry name" value="OmpA-like"/>
    <property type="match status" value="1"/>
</dbReference>
<dbReference type="InterPro" id="IPR011042">
    <property type="entry name" value="6-blade_b-propeller_TolB-like"/>
</dbReference>
<proteinExistence type="predicted"/>
<keyword evidence="2" id="KW-1185">Reference proteome</keyword>
<dbReference type="InterPro" id="IPR036737">
    <property type="entry name" value="OmpA-like_sf"/>
</dbReference>
<dbReference type="EMBL" id="JAATJH010000004">
    <property type="protein sequence ID" value="NJC27228.1"/>
    <property type="molecule type" value="Genomic_DNA"/>
</dbReference>
<accession>A0ABX0XEK7</accession>
<organism evidence="1 2">
    <name type="scientific">Neolewinella antarctica</name>
    <dbReference type="NCBI Taxonomy" id="442734"/>
    <lineage>
        <taxon>Bacteria</taxon>
        <taxon>Pseudomonadati</taxon>
        <taxon>Bacteroidota</taxon>
        <taxon>Saprospiria</taxon>
        <taxon>Saprospirales</taxon>
        <taxon>Lewinellaceae</taxon>
        <taxon>Neolewinella</taxon>
    </lineage>
</organism>